<feature type="signal peptide" evidence="1">
    <location>
        <begin position="1"/>
        <end position="19"/>
    </location>
</feature>
<evidence type="ECO:0000256" key="1">
    <source>
        <dbReference type="SAM" id="SignalP"/>
    </source>
</evidence>
<evidence type="ECO:0000313" key="2">
    <source>
        <dbReference type="EMBL" id="SHF94520.1"/>
    </source>
</evidence>
<keyword evidence="1" id="KW-0732">Signal</keyword>
<dbReference type="RefSeq" id="WP_072878342.1">
    <property type="nucleotide sequence ID" value="NZ_FQVT01000003.1"/>
</dbReference>
<name>A0A1M5FSL1_SALEC</name>
<dbReference type="EMBL" id="FQVT01000003">
    <property type="protein sequence ID" value="SHF94520.1"/>
    <property type="molecule type" value="Genomic_DNA"/>
</dbReference>
<dbReference type="PROSITE" id="PS51257">
    <property type="entry name" value="PROKAR_LIPOPROTEIN"/>
    <property type="match status" value="1"/>
</dbReference>
<accession>A0A1M5FSL1</accession>
<protein>
    <submittedName>
        <fullName evidence="2">Uncharacterized protein</fullName>
    </submittedName>
</protein>
<gene>
    <name evidence="2" type="ORF">SAMN05444483_103332</name>
</gene>
<sequence length="291" mass="32830">MKFRILFFLILLLSITSCSNDDKDCMENPINTTSLEREYGCTNTKNSLEVELTDDFTVIRNQADFTNQVSGNCIPDIDFTTYDLIVGKKGLTSGNSSIDYQFTDDCRTGEYVLKVIFNQNIATVAPNITYHRLIPKLPEGKEIKVLTEVKNAEINCELFDPAFPLLFIRLVDSSGNNLIDNKTIDPTNINVEGDFSNADFEFVPADEFANPDADIRALDNSLNLFLPNEATFQYVIHLDDLDKTIKVDFTAELTKIPCDLSYFKPIEGSYNDETLELKEVPPLQFVAVLEI</sequence>
<dbReference type="Proteomes" id="UP000183945">
    <property type="component" value="Unassembled WGS sequence"/>
</dbReference>
<reference evidence="3" key="1">
    <citation type="submission" date="2016-11" db="EMBL/GenBank/DDBJ databases">
        <authorList>
            <person name="Varghese N."/>
            <person name="Submissions S."/>
        </authorList>
    </citation>
    <scope>NUCLEOTIDE SEQUENCE [LARGE SCALE GENOMIC DNA]</scope>
    <source>
        <strain evidence="3">DSM 24579</strain>
    </source>
</reference>
<feature type="chain" id="PRO_5013313771" evidence="1">
    <location>
        <begin position="20"/>
        <end position="291"/>
    </location>
</feature>
<evidence type="ECO:0000313" key="3">
    <source>
        <dbReference type="Proteomes" id="UP000183945"/>
    </source>
</evidence>
<organism evidence="2 3">
    <name type="scientific">Salegentibacter echinorum</name>
    <dbReference type="NCBI Taxonomy" id="1073325"/>
    <lineage>
        <taxon>Bacteria</taxon>
        <taxon>Pseudomonadati</taxon>
        <taxon>Bacteroidota</taxon>
        <taxon>Flavobacteriia</taxon>
        <taxon>Flavobacteriales</taxon>
        <taxon>Flavobacteriaceae</taxon>
        <taxon>Salegentibacter</taxon>
    </lineage>
</organism>
<dbReference type="OrthoDB" id="1448031at2"/>
<keyword evidence="3" id="KW-1185">Reference proteome</keyword>
<dbReference type="AlphaFoldDB" id="A0A1M5FSL1"/>
<proteinExistence type="predicted"/>